<dbReference type="InterPro" id="IPR040065">
    <property type="entry name" value="LZIC"/>
</dbReference>
<comment type="similarity">
    <text evidence="1">Belongs to the CTNNBIP1 family.</text>
</comment>
<feature type="coiled-coil region" evidence="2">
    <location>
        <begin position="6"/>
        <end position="40"/>
    </location>
</feature>
<dbReference type="Pfam" id="PF06384">
    <property type="entry name" value="ICAT"/>
    <property type="match status" value="1"/>
</dbReference>
<reference evidence="4 5" key="1">
    <citation type="submission" date="2015-04" db="EMBL/GenBank/DDBJ databases">
        <title>Lasius niger genome sequencing.</title>
        <authorList>
            <person name="Konorov E.A."/>
            <person name="Nikitin M.A."/>
            <person name="Kirill M.V."/>
            <person name="Chang P."/>
        </authorList>
    </citation>
    <scope>NUCLEOTIDE SEQUENCE [LARGE SCALE GENOMIC DNA]</scope>
    <source>
        <tissue evidence="4">Whole</tissue>
    </source>
</reference>
<comment type="caution">
    <text evidence="4">The sequence shown here is derived from an EMBL/GenBank/DDBJ whole genome shotgun (WGS) entry which is preliminary data.</text>
</comment>
<evidence type="ECO:0000256" key="1">
    <source>
        <dbReference type="ARBA" id="ARBA00006505"/>
    </source>
</evidence>
<keyword evidence="5" id="KW-1185">Reference proteome</keyword>
<evidence type="ECO:0000313" key="4">
    <source>
        <dbReference type="EMBL" id="KMQ96313.1"/>
    </source>
</evidence>
<dbReference type="AlphaFoldDB" id="A0A0J7L152"/>
<proteinExistence type="inferred from homology"/>
<dbReference type="PANTHER" id="PTHR16505">
    <property type="entry name" value="PROTEIN LZIC"/>
    <property type="match status" value="1"/>
</dbReference>
<name>A0A0J7L152_LASNI</name>
<evidence type="ECO:0000256" key="2">
    <source>
        <dbReference type="SAM" id="Coils"/>
    </source>
</evidence>
<dbReference type="InterPro" id="IPR036911">
    <property type="entry name" value="ICAT_sf"/>
</dbReference>
<dbReference type="Proteomes" id="UP000036403">
    <property type="component" value="Unassembled WGS sequence"/>
</dbReference>
<dbReference type="EMBL" id="LBMM01001444">
    <property type="protein sequence ID" value="KMQ96313.1"/>
    <property type="molecule type" value="Genomic_DNA"/>
</dbReference>
<dbReference type="PaxDb" id="67767-A0A0J7L152"/>
<evidence type="ECO:0000313" key="5">
    <source>
        <dbReference type="Proteomes" id="UP000036403"/>
    </source>
</evidence>
<dbReference type="SUPFAM" id="SSF81730">
    <property type="entry name" value="beta-catenin-interacting protein ICAT"/>
    <property type="match status" value="1"/>
</dbReference>
<dbReference type="PANTHER" id="PTHR16505:SF8">
    <property type="entry name" value="PROTEIN LZIC"/>
    <property type="match status" value="1"/>
</dbReference>
<dbReference type="OrthoDB" id="10262856at2759"/>
<dbReference type="Gene3D" id="1.10.10.490">
    <property type="entry name" value="Beta-catenin-interacting ICAT"/>
    <property type="match status" value="1"/>
</dbReference>
<keyword evidence="2" id="KW-0175">Coiled coil</keyword>
<accession>A0A0J7L152</accession>
<dbReference type="GO" id="GO:0008013">
    <property type="term" value="F:beta-catenin binding"/>
    <property type="evidence" value="ECO:0007669"/>
    <property type="project" value="InterPro"/>
</dbReference>
<dbReference type="InterPro" id="IPR009428">
    <property type="entry name" value="ICAT_dom"/>
</dbReference>
<feature type="domain" description="Beta-catenin-interacting ICAT" evidence="3">
    <location>
        <begin position="113"/>
        <end position="189"/>
    </location>
</feature>
<organism evidence="4 5">
    <name type="scientific">Lasius niger</name>
    <name type="common">Black garden ant</name>
    <dbReference type="NCBI Taxonomy" id="67767"/>
    <lineage>
        <taxon>Eukaryota</taxon>
        <taxon>Metazoa</taxon>
        <taxon>Ecdysozoa</taxon>
        <taxon>Arthropoda</taxon>
        <taxon>Hexapoda</taxon>
        <taxon>Insecta</taxon>
        <taxon>Pterygota</taxon>
        <taxon>Neoptera</taxon>
        <taxon>Endopterygota</taxon>
        <taxon>Hymenoptera</taxon>
        <taxon>Apocrita</taxon>
        <taxon>Aculeata</taxon>
        <taxon>Formicoidea</taxon>
        <taxon>Formicidae</taxon>
        <taxon>Formicinae</taxon>
        <taxon>Lasius</taxon>
        <taxon>Lasius</taxon>
    </lineage>
</organism>
<sequence>MSSHGKAETDRLRKNLEEQLDRLVQQLEDLEDCRVTLDETDYQECKEDTMEQLREFNESLQRMISGDMTLVNELGAMQLATQAAISAAFQTPAVIRMFGRREPTGLKERLSQIDRDIKLGKLSKEAADRQRGEILSALRQLGEKLEPSELQLLERLSLNNVDTTRYVQVTETAKQGKMALDVVGKEVRATQDT</sequence>
<protein>
    <submittedName>
        <fullName evidence="4">Protein lzic</fullName>
    </submittedName>
</protein>
<gene>
    <name evidence="4" type="ORF">RF55_3420</name>
</gene>
<evidence type="ECO:0000259" key="3">
    <source>
        <dbReference type="Pfam" id="PF06384"/>
    </source>
</evidence>